<dbReference type="Proteomes" id="UP000321275">
    <property type="component" value="Unassembled WGS sequence"/>
</dbReference>
<evidence type="ECO:0000313" key="2">
    <source>
        <dbReference type="EMBL" id="MBH8581696.1"/>
    </source>
</evidence>
<evidence type="ECO:0000313" key="1">
    <source>
        <dbReference type="EMBL" id="GEK47494.1"/>
    </source>
</evidence>
<dbReference type="InterPro" id="IPR021431">
    <property type="entry name" value="DUF3080"/>
</dbReference>
<gene>
    <name evidence="1" type="ORF">HPA02_17770</name>
    <name evidence="2" type="ORF">I7V36_16465</name>
</gene>
<accession>A0A510X7X4</accession>
<dbReference type="OrthoDB" id="6997572at2"/>
<dbReference type="Proteomes" id="UP000651738">
    <property type="component" value="Unassembled WGS sequence"/>
</dbReference>
<sequence>MWHKATRLVTLLAGLLLAGCDRQGASDALLVDYQRRLAEALATAPPSPASPDNIPAFPAPDERLFEIPETREGLLAVHALRRCHITTLVAQRNSALGRVAPPSQRWHYELELWRRLAACRDSEVAEALDEPDRARLERLAAIKGEQLARVSWNALLGSSEWVGNFSRASRPLTPRGVDDLAPYLAALDYLETATRNQFNPDWRLDTAILEGHLQTLQESPLSARLLRTLMLANQRLAETNALLATRLRQGAACERRETLRRVDEEQLTARVRPFLATLATQAEAWFGALGRLYDAHEVARAPIRDYHRRWFSLEAPATPWAEFQAALAHHRALWARLREACGLDQGA</sequence>
<evidence type="ECO:0000313" key="3">
    <source>
        <dbReference type="Proteomes" id="UP000321275"/>
    </source>
</evidence>
<dbReference type="EMBL" id="BJUK01000017">
    <property type="protein sequence ID" value="GEK47494.1"/>
    <property type="molecule type" value="Genomic_DNA"/>
</dbReference>
<dbReference type="RefSeq" id="WP_146802838.1">
    <property type="nucleotide sequence ID" value="NZ_BJUK01000017.1"/>
</dbReference>
<dbReference type="Pfam" id="PF11279">
    <property type="entry name" value="DUF3080"/>
    <property type="match status" value="1"/>
</dbReference>
<proteinExistence type="predicted"/>
<evidence type="ECO:0000313" key="4">
    <source>
        <dbReference type="Proteomes" id="UP000651738"/>
    </source>
</evidence>
<dbReference type="EMBL" id="JAEDAF010000019">
    <property type="protein sequence ID" value="MBH8581696.1"/>
    <property type="molecule type" value="Genomic_DNA"/>
</dbReference>
<protein>
    <submittedName>
        <fullName evidence="2">DUF3080 family protein</fullName>
    </submittedName>
</protein>
<dbReference type="AlphaFoldDB" id="A0A510X7X4"/>
<organism evidence="1 3">
    <name type="scientific">Bisbaumannia pacifica</name>
    <dbReference type="NCBI Taxonomy" id="77098"/>
    <lineage>
        <taxon>Bacteria</taxon>
        <taxon>Pseudomonadati</taxon>
        <taxon>Pseudomonadota</taxon>
        <taxon>Gammaproteobacteria</taxon>
        <taxon>Oceanospirillales</taxon>
        <taxon>Halomonadaceae</taxon>
        <taxon>Bisbaumannia</taxon>
    </lineage>
</organism>
<name>A0A510X7X4_9GAMM</name>
<keyword evidence="3" id="KW-1185">Reference proteome</keyword>
<reference evidence="1 3" key="1">
    <citation type="submission" date="2019-07" db="EMBL/GenBank/DDBJ databases">
        <title>Whole genome shotgun sequence of Halomonas pacifica NBRC 102220.</title>
        <authorList>
            <person name="Hosoyama A."/>
            <person name="Uohara A."/>
            <person name="Ohji S."/>
            <person name="Ichikawa N."/>
        </authorList>
    </citation>
    <scope>NUCLEOTIDE SEQUENCE [LARGE SCALE GENOMIC DNA]</scope>
    <source>
        <strain evidence="1 3">NBRC 102220</strain>
    </source>
</reference>
<reference evidence="2 4" key="2">
    <citation type="submission" date="2020-12" db="EMBL/GenBank/DDBJ databases">
        <title>Draft genome sequence of Halomonas pacifica strain CARE-V15.</title>
        <authorList>
            <person name="Vignesh N."/>
            <person name="Thabitha A."/>
            <person name="Saravanan R."/>
            <person name="Manigandan V."/>
        </authorList>
    </citation>
    <scope>NUCLEOTIDE SEQUENCE [LARGE SCALE GENOMIC DNA]</scope>
    <source>
        <strain evidence="2 4">CARE-V15</strain>
    </source>
</reference>
<dbReference type="PROSITE" id="PS51257">
    <property type="entry name" value="PROKAR_LIPOPROTEIN"/>
    <property type="match status" value="1"/>
</dbReference>
<comment type="caution">
    <text evidence="1">The sequence shown here is derived from an EMBL/GenBank/DDBJ whole genome shotgun (WGS) entry which is preliminary data.</text>
</comment>